<proteinExistence type="predicted"/>
<organism evidence="1">
    <name type="scientific">gut metagenome</name>
    <dbReference type="NCBI Taxonomy" id="749906"/>
    <lineage>
        <taxon>unclassified sequences</taxon>
        <taxon>metagenomes</taxon>
        <taxon>organismal metagenomes</taxon>
    </lineage>
</organism>
<name>J9CBD3_9ZZZZ</name>
<feature type="non-terminal residue" evidence="1">
    <location>
        <position position="37"/>
    </location>
</feature>
<protein>
    <submittedName>
        <fullName evidence="1">Uncharacterized protein</fullName>
    </submittedName>
</protein>
<evidence type="ECO:0000313" key="1">
    <source>
        <dbReference type="EMBL" id="EJW97240.1"/>
    </source>
</evidence>
<dbReference type="EMBL" id="AMCI01004867">
    <property type="protein sequence ID" value="EJW97240.1"/>
    <property type="molecule type" value="Genomic_DNA"/>
</dbReference>
<accession>J9CBD3</accession>
<sequence>MALYVDKSSRLCATMKVYPYLSTRTPYVVGDQVKGRV</sequence>
<dbReference type="AlphaFoldDB" id="J9CBD3"/>
<reference evidence="1" key="1">
    <citation type="journal article" date="2012" name="PLoS ONE">
        <title>Gene sets for utilization of primary and secondary nutrition supplies in the distal gut of endangered iberian lynx.</title>
        <authorList>
            <person name="Alcaide M."/>
            <person name="Messina E."/>
            <person name="Richter M."/>
            <person name="Bargiela R."/>
            <person name="Peplies J."/>
            <person name="Huws S.A."/>
            <person name="Newbold C.J."/>
            <person name="Golyshin P.N."/>
            <person name="Simon M.A."/>
            <person name="Lopez G."/>
            <person name="Yakimov M.M."/>
            <person name="Ferrer M."/>
        </authorList>
    </citation>
    <scope>NUCLEOTIDE SEQUENCE</scope>
</reference>
<comment type="caution">
    <text evidence="1">The sequence shown here is derived from an EMBL/GenBank/DDBJ whole genome shotgun (WGS) entry which is preliminary data.</text>
</comment>
<gene>
    <name evidence="1" type="ORF">EVA_14652</name>
</gene>